<feature type="non-terminal residue" evidence="1">
    <location>
        <position position="1"/>
    </location>
</feature>
<reference evidence="1" key="1">
    <citation type="submission" date="2021-06" db="EMBL/GenBank/DDBJ databases">
        <authorList>
            <person name="Kallberg Y."/>
            <person name="Tangrot J."/>
            <person name="Rosling A."/>
        </authorList>
    </citation>
    <scope>NUCLEOTIDE SEQUENCE</scope>
    <source>
        <strain evidence="1">MA461A</strain>
    </source>
</reference>
<evidence type="ECO:0000313" key="2">
    <source>
        <dbReference type="Proteomes" id="UP000789920"/>
    </source>
</evidence>
<comment type="caution">
    <text evidence="1">The sequence shown here is derived from an EMBL/GenBank/DDBJ whole genome shotgun (WGS) entry which is preliminary data.</text>
</comment>
<gene>
    <name evidence="1" type="ORF">RPERSI_LOCUS8097</name>
</gene>
<dbReference type="EMBL" id="CAJVQC010014362">
    <property type="protein sequence ID" value="CAG8656537.1"/>
    <property type="molecule type" value="Genomic_DNA"/>
</dbReference>
<evidence type="ECO:0000313" key="1">
    <source>
        <dbReference type="EMBL" id="CAG8656537.1"/>
    </source>
</evidence>
<protein>
    <submittedName>
        <fullName evidence="1">13727_t:CDS:1</fullName>
    </submittedName>
</protein>
<keyword evidence="2" id="KW-1185">Reference proteome</keyword>
<accession>A0ACA9NHT4</accession>
<name>A0ACA9NHT4_9GLOM</name>
<sequence>KCLNEDDEVIECVSGIKIDVDSVKVVQEFYVKHELASDIILESKIDETVKDKNYVMKENNAPLDVVVKINTLIEGLGEAADSKANHHENEKGCNDLGSGYKNEEVLG</sequence>
<organism evidence="1 2">
    <name type="scientific">Racocetra persica</name>
    <dbReference type="NCBI Taxonomy" id="160502"/>
    <lineage>
        <taxon>Eukaryota</taxon>
        <taxon>Fungi</taxon>
        <taxon>Fungi incertae sedis</taxon>
        <taxon>Mucoromycota</taxon>
        <taxon>Glomeromycotina</taxon>
        <taxon>Glomeromycetes</taxon>
        <taxon>Diversisporales</taxon>
        <taxon>Gigasporaceae</taxon>
        <taxon>Racocetra</taxon>
    </lineage>
</organism>
<dbReference type="Proteomes" id="UP000789920">
    <property type="component" value="Unassembled WGS sequence"/>
</dbReference>
<proteinExistence type="predicted"/>